<proteinExistence type="predicted"/>
<reference evidence="1" key="2">
    <citation type="journal article" date="2022" name="Microbiol. Resour. Announc.">
        <title>Metagenome Sequencing to Explore Phylogenomics of Terrestrial Cyanobacteria.</title>
        <authorList>
            <person name="Ward R.D."/>
            <person name="Stajich J.E."/>
            <person name="Johansen J.R."/>
            <person name="Huntemann M."/>
            <person name="Clum A."/>
            <person name="Foster B."/>
            <person name="Foster B."/>
            <person name="Roux S."/>
            <person name="Palaniappan K."/>
            <person name="Varghese N."/>
            <person name="Mukherjee S."/>
            <person name="Reddy T.B.K."/>
            <person name="Daum C."/>
            <person name="Copeland A."/>
            <person name="Chen I.A."/>
            <person name="Ivanova N.N."/>
            <person name="Kyrpides N.C."/>
            <person name="Shapiro N."/>
            <person name="Eloe-Fadrosh E.A."/>
            <person name="Pietrasiak N."/>
        </authorList>
    </citation>
    <scope>NUCLEOTIDE SEQUENCE</scope>
    <source>
        <strain evidence="1">CPER-KK1</strain>
    </source>
</reference>
<protein>
    <submittedName>
        <fullName evidence="1">Uncharacterized protein</fullName>
    </submittedName>
</protein>
<dbReference type="AlphaFoldDB" id="A0A951PQH4"/>
<organism evidence="1 2">
    <name type="scientific">Symplocastrum torsivum CPER-KK1</name>
    <dbReference type="NCBI Taxonomy" id="450513"/>
    <lineage>
        <taxon>Bacteria</taxon>
        <taxon>Bacillati</taxon>
        <taxon>Cyanobacteriota</taxon>
        <taxon>Cyanophyceae</taxon>
        <taxon>Oscillatoriophycideae</taxon>
        <taxon>Oscillatoriales</taxon>
        <taxon>Microcoleaceae</taxon>
        <taxon>Symplocastrum</taxon>
    </lineage>
</organism>
<dbReference type="EMBL" id="JAHHIF010000053">
    <property type="protein sequence ID" value="MBW4548017.1"/>
    <property type="molecule type" value="Genomic_DNA"/>
</dbReference>
<dbReference type="Proteomes" id="UP000753908">
    <property type="component" value="Unassembled WGS sequence"/>
</dbReference>
<accession>A0A951PQH4</accession>
<reference evidence="1" key="1">
    <citation type="submission" date="2021-05" db="EMBL/GenBank/DDBJ databases">
        <authorList>
            <person name="Pietrasiak N."/>
            <person name="Ward R."/>
            <person name="Stajich J.E."/>
            <person name="Kurbessoian T."/>
        </authorList>
    </citation>
    <scope>NUCLEOTIDE SEQUENCE</scope>
    <source>
        <strain evidence="1">CPER-KK1</strain>
    </source>
</reference>
<comment type="caution">
    <text evidence="1">The sequence shown here is derived from an EMBL/GenBank/DDBJ whole genome shotgun (WGS) entry which is preliminary data.</text>
</comment>
<name>A0A951PQH4_9CYAN</name>
<sequence>MAEKSRKAAKNAAFHSNICQKLVVSFKILTQFQTPQPEQRLGETLYGIQVLIRNPIQSALYTKV</sequence>
<evidence type="ECO:0000313" key="1">
    <source>
        <dbReference type="EMBL" id="MBW4548017.1"/>
    </source>
</evidence>
<evidence type="ECO:0000313" key="2">
    <source>
        <dbReference type="Proteomes" id="UP000753908"/>
    </source>
</evidence>
<gene>
    <name evidence="1" type="ORF">KME25_26795</name>
</gene>